<dbReference type="SUPFAM" id="SSF51905">
    <property type="entry name" value="FAD/NAD(P)-binding domain"/>
    <property type="match status" value="1"/>
</dbReference>
<dbReference type="HAMAP" id="MF_00129">
    <property type="entry name" value="MnmG_GidA"/>
    <property type="match status" value="1"/>
</dbReference>
<evidence type="ECO:0000256" key="11">
    <source>
        <dbReference type="HAMAP-Rule" id="MF_00129"/>
    </source>
</evidence>
<keyword evidence="11" id="KW-0963">Cytoplasm</keyword>
<keyword evidence="5 11" id="KW-0285">Flavoprotein</keyword>
<evidence type="ECO:0000256" key="5">
    <source>
        <dbReference type="ARBA" id="ARBA00022630"/>
    </source>
</evidence>
<feature type="domain" description="tRNA uridine 5-carboxymethylaminomethyl modification enzyme C-terminal subdomain" evidence="12">
    <location>
        <begin position="522"/>
        <end position="593"/>
    </location>
</feature>
<dbReference type="FunFam" id="1.10.150.570:FF:000001">
    <property type="entry name" value="tRNA uridine 5-carboxymethylaminomethyl modification enzyme MnmG"/>
    <property type="match status" value="1"/>
</dbReference>
<evidence type="ECO:0000259" key="12">
    <source>
        <dbReference type="SMART" id="SM01228"/>
    </source>
</evidence>
<evidence type="ECO:0000256" key="9">
    <source>
        <dbReference type="ARBA" id="ARBA00025948"/>
    </source>
</evidence>
<evidence type="ECO:0000313" key="14">
    <source>
        <dbReference type="Proteomes" id="UP000234857"/>
    </source>
</evidence>
<dbReference type="PROSITE" id="PS01280">
    <property type="entry name" value="GIDA_1"/>
    <property type="match status" value="1"/>
</dbReference>
<evidence type="ECO:0000256" key="8">
    <source>
        <dbReference type="ARBA" id="ARBA00023027"/>
    </source>
</evidence>
<dbReference type="InterPro" id="IPR040131">
    <property type="entry name" value="MnmG_N"/>
</dbReference>
<dbReference type="FunFam" id="3.50.50.60:FF:000002">
    <property type="entry name" value="tRNA uridine 5-carboxymethylaminomethyl modification enzyme MnmG"/>
    <property type="match status" value="1"/>
</dbReference>
<comment type="subunit">
    <text evidence="9 11">Homodimer. Heterotetramer of two MnmE and two MnmG subunits.</text>
</comment>
<dbReference type="InterPro" id="IPR047001">
    <property type="entry name" value="MnmG_C_subdom"/>
</dbReference>
<feature type="binding site" evidence="11">
    <location>
        <position position="180"/>
    </location>
    <ligand>
        <name>FAD</name>
        <dbReference type="ChEBI" id="CHEBI:57692"/>
    </ligand>
</feature>
<organism evidence="13 14">
    <name type="scientific">Muiribacterium halophilum</name>
    <dbReference type="NCBI Taxonomy" id="2053465"/>
    <lineage>
        <taxon>Bacteria</taxon>
        <taxon>Candidatus Muiribacteriota</taxon>
        <taxon>Candidatus Muiribacteriia</taxon>
        <taxon>Candidatus Muiribacteriales</taxon>
        <taxon>Candidatus Muiribacteriaceae</taxon>
        <taxon>Candidatus Muiribacterium</taxon>
    </lineage>
</organism>
<dbReference type="GO" id="GO:0030488">
    <property type="term" value="P:tRNA methylation"/>
    <property type="evidence" value="ECO:0007669"/>
    <property type="project" value="TreeGrafter"/>
</dbReference>
<dbReference type="InterPro" id="IPR026904">
    <property type="entry name" value="MnmG_C"/>
</dbReference>
<evidence type="ECO:0000256" key="7">
    <source>
        <dbReference type="ARBA" id="ARBA00022827"/>
    </source>
</evidence>
<dbReference type="GO" id="GO:0005829">
    <property type="term" value="C:cytosol"/>
    <property type="evidence" value="ECO:0007669"/>
    <property type="project" value="TreeGrafter"/>
</dbReference>
<evidence type="ECO:0000256" key="4">
    <source>
        <dbReference type="ARBA" id="ARBA00020461"/>
    </source>
</evidence>
<dbReference type="Pfam" id="PF13932">
    <property type="entry name" value="SAM_GIDA_C"/>
    <property type="match status" value="1"/>
</dbReference>
<evidence type="ECO:0000256" key="6">
    <source>
        <dbReference type="ARBA" id="ARBA00022694"/>
    </source>
</evidence>
<proteinExistence type="inferred from homology"/>
<evidence type="ECO:0000256" key="3">
    <source>
        <dbReference type="ARBA" id="ARBA00007653"/>
    </source>
</evidence>
<evidence type="ECO:0000256" key="1">
    <source>
        <dbReference type="ARBA" id="ARBA00001974"/>
    </source>
</evidence>
<dbReference type="Gene3D" id="1.10.150.570">
    <property type="entry name" value="GidA associated domain, C-terminal subdomain"/>
    <property type="match status" value="1"/>
</dbReference>
<comment type="function">
    <text evidence="2 11">NAD-binding protein involved in the addition of a carboxymethylaminomethyl (cmnm) group at the wobble position (U34) of certain tRNAs, forming tRNA-cmnm(5)s(2)U34.</text>
</comment>
<reference evidence="13 14" key="1">
    <citation type="submission" date="2017-11" db="EMBL/GenBank/DDBJ databases">
        <title>Genome-resolved metagenomics identifies genetic mobility, metabolic interactions, and unexpected diversity in perchlorate-reducing communities.</title>
        <authorList>
            <person name="Barnum T.P."/>
            <person name="Figueroa I.A."/>
            <person name="Carlstrom C.I."/>
            <person name="Lucas L.N."/>
            <person name="Engelbrektson A.L."/>
            <person name="Coates J.D."/>
        </authorList>
    </citation>
    <scope>NUCLEOTIDE SEQUENCE [LARGE SCALE GENOMIC DNA]</scope>
    <source>
        <strain evidence="13">BM706</strain>
    </source>
</reference>
<gene>
    <name evidence="11" type="primary">mnmG</name>
    <name evidence="11" type="synonym">gidA</name>
    <name evidence="13" type="ORF">C0601_09065</name>
</gene>
<feature type="binding site" evidence="11">
    <location>
        <position position="368"/>
    </location>
    <ligand>
        <name>FAD</name>
        <dbReference type="ChEBI" id="CHEBI:57692"/>
    </ligand>
</feature>
<comment type="subcellular location">
    <subcellularLocation>
        <location evidence="11">Cytoplasm</location>
    </subcellularLocation>
</comment>
<dbReference type="Gene3D" id="3.50.50.60">
    <property type="entry name" value="FAD/NAD(P)-binding domain"/>
    <property type="match status" value="2"/>
</dbReference>
<dbReference type="NCBIfam" id="TIGR00136">
    <property type="entry name" value="mnmG_gidA"/>
    <property type="match status" value="1"/>
</dbReference>
<sequence length="604" mass="68178">MKSFFSADVIVIGGGHAGIEAAYVAAKGGAKTILITINLDTIGETPCNPSIGGPGKSQIVREIDALGGLMPKVSDMCAIQRRMINTKGGPAVHSLRFQVDRDKYRKTMKNTLEKVKNLYIKQGKVSDLLVEGNGIVGVKLNTGAEFYAENVIITAGTFLKGKIHIGDFSQKAGRYGEPGSFSLAKAISKLGISLNRLKTGTTPRLDSKTIDFSSLREQPSENIIHGFSLWKTPNWLSGRSCYVTRTNEEIHRIIEKNIDRSPLFSGKIKGIGPRYCPSIEDKVFRFEKDSHKIFLEPEGLFTDEIYMQGFSTSLPEDIQHKIIRLIPGLENVHIYKPGYAVEYDCIDSRELKKTLEHASIKGLYFAGQVNGTSGYEEAAGQGLIAGINALMKVQKRKEFILDRTRSYIGTLIDDLTLKGTNEPYRMFTSRMDYRMMVRQDNAHLRLCEKAYEAGVISQDQYKEYKERTFRISKTLKYMEKNIKKGKTLKQLLKTPGKKLEDIIKIKDFDLDDNDIITVESEIKYEGYILKLKKDQELNKKWREVRLPEDIDYMDINHISIEARQKLIKARPDTIGDIERIPGINSSDITGIIIYLRKNGHKDIN</sequence>
<evidence type="ECO:0000256" key="10">
    <source>
        <dbReference type="ARBA" id="ARBA00031800"/>
    </source>
</evidence>
<dbReference type="GO" id="GO:0050660">
    <property type="term" value="F:flavin adenine dinucleotide binding"/>
    <property type="evidence" value="ECO:0007669"/>
    <property type="project" value="UniProtKB-UniRule"/>
</dbReference>
<evidence type="ECO:0000313" key="13">
    <source>
        <dbReference type="EMBL" id="PLX16866.1"/>
    </source>
</evidence>
<accession>A0A2N5ZDX2</accession>
<keyword evidence="7 11" id="KW-0274">FAD</keyword>
<keyword evidence="8 11" id="KW-0520">NAD</keyword>
<comment type="caution">
    <text evidence="13">The sequence shown here is derived from an EMBL/GenBank/DDBJ whole genome shotgun (WGS) entry which is preliminary data.</text>
</comment>
<dbReference type="InterPro" id="IPR044920">
    <property type="entry name" value="MnmG_C_subdom_sf"/>
</dbReference>
<dbReference type="SMART" id="SM01228">
    <property type="entry name" value="GIDA_assoc_3"/>
    <property type="match status" value="1"/>
</dbReference>
<feature type="binding site" evidence="11">
    <location>
        <begin position="13"/>
        <end position="18"/>
    </location>
    <ligand>
        <name>FAD</name>
        <dbReference type="ChEBI" id="CHEBI:57692"/>
    </ligand>
</feature>
<dbReference type="InterPro" id="IPR004416">
    <property type="entry name" value="MnmG"/>
</dbReference>
<dbReference type="PRINTS" id="PR00368">
    <property type="entry name" value="FADPNR"/>
</dbReference>
<dbReference type="InterPro" id="IPR002218">
    <property type="entry name" value="MnmG-rel"/>
</dbReference>
<dbReference type="AlphaFoldDB" id="A0A2N5ZDX2"/>
<protein>
    <recommendedName>
        <fullName evidence="4 11">tRNA uridine 5-carboxymethylaminomethyl modification enzyme MnmG</fullName>
    </recommendedName>
    <alternativeName>
        <fullName evidence="10 11">Glucose-inhibited division protein A</fullName>
    </alternativeName>
</protein>
<evidence type="ECO:0000256" key="2">
    <source>
        <dbReference type="ARBA" id="ARBA00003717"/>
    </source>
</evidence>
<feature type="binding site" evidence="11">
    <location>
        <begin position="272"/>
        <end position="286"/>
    </location>
    <ligand>
        <name>NAD(+)</name>
        <dbReference type="ChEBI" id="CHEBI:57540"/>
    </ligand>
</feature>
<dbReference type="Pfam" id="PF01134">
    <property type="entry name" value="GIDA"/>
    <property type="match status" value="1"/>
</dbReference>
<dbReference type="InterPro" id="IPR020595">
    <property type="entry name" value="MnmG-rel_CS"/>
</dbReference>
<name>A0A2N5ZDX2_MUIH1</name>
<dbReference type="EMBL" id="PKTG01000102">
    <property type="protein sequence ID" value="PLX16866.1"/>
    <property type="molecule type" value="Genomic_DNA"/>
</dbReference>
<dbReference type="GO" id="GO:0002098">
    <property type="term" value="P:tRNA wobble uridine modification"/>
    <property type="evidence" value="ECO:0007669"/>
    <property type="project" value="InterPro"/>
</dbReference>
<dbReference type="Gene3D" id="1.10.10.1800">
    <property type="entry name" value="tRNA uridine 5-carboxymethylaminomethyl modification enzyme MnmG/GidA"/>
    <property type="match status" value="1"/>
</dbReference>
<dbReference type="InterPro" id="IPR036188">
    <property type="entry name" value="FAD/NAD-bd_sf"/>
</dbReference>
<dbReference type="PANTHER" id="PTHR11806">
    <property type="entry name" value="GLUCOSE INHIBITED DIVISION PROTEIN A"/>
    <property type="match status" value="1"/>
</dbReference>
<dbReference type="PANTHER" id="PTHR11806:SF0">
    <property type="entry name" value="PROTEIN MTO1 HOMOLOG, MITOCHONDRIAL"/>
    <property type="match status" value="1"/>
</dbReference>
<dbReference type="Proteomes" id="UP000234857">
    <property type="component" value="Unassembled WGS sequence"/>
</dbReference>
<keyword evidence="6 11" id="KW-0819">tRNA processing</keyword>
<feature type="binding site" evidence="11">
    <location>
        <position position="125"/>
    </location>
    <ligand>
        <name>FAD</name>
        <dbReference type="ChEBI" id="CHEBI:57692"/>
    </ligand>
</feature>
<dbReference type="PROSITE" id="PS01281">
    <property type="entry name" value="GIDA_2"/>
    <property type="match status" value="1"/>
</dbReference>
<comment type="similarity">
    <text evidence="3 11">Belongs to the MnmG family.</text>
</comment>
<comment type="cofactor">
    <cofactor evidence="1 11">
        <name>FAD</name>
        <dbReference type="ChEBI" id="CHEBI:57692"/>
    </cofactor>
</comment>